<dbReference type="Proteomes" id="UP000517916">
    <property type="component" value="Unassembled WGS sequence"/>
</dbReference>
<keyword evidence="4 5" id="KW-0119">Carbohydrate metabolism</keyword>
<sequence>MATSPRIERTAVGTAPACEGRPAAEVESYSLEVGQGWGVTVWTYGATLVEVRVPDRDGQVDNVCVRLPDLPAYLDQASNPYVGATVGRYCRCVSGGEFELDGLRYELDRNQGRHHVHGGSDGFDRRVWSAEAGRDGDALEVRLSLTSPDGDQGYPGEVDVTTTYRFEPGCTLTIEHSARTTAPTIVGLTNHTFWNLAGSGTIDEHWLRLDATEAVRFDEEVIPLPGPPAQVRGTGLDLTTARSLAGTKLDNCYLLGDESRVAELSHPGSGRTMRVSTDQPAVGVYTGDFFSQRPRAGICLETGALPDAPNRPEFPSVRLDPGHTHRHRTVHHFSCR</sequence>
<comment type="caution">
    <text evidence="7">The sequence shown here is derived from an EMBL/GenBank/DDBJ whole genome shotgun (WGS) entry which is preliminary data.</text>
</comment>
<protein>
    <recommendedName>
        <fullName evidence="5">Aldose 1-epimerase</fullName>
        <ecNumber evidence="5">5.1.3.3</ecNumber>
    </recommendedName>
</protein>
<reference evidence="7 8" key="1">
    <citation type="submission" date="2020-08" db="EMBL/GenBank/DDBJ databases">
        <title>Genomic Encyclopedia of Archaeal and Bacterial Type Strains, Phase II (KMG-II): from individual species to whole genera.</title>
        <authorList>
            <person name="Goeker M."/>
        </authorList>
    </citation>
    <scope>NUCLEOTIDE SEQUENCE [LARGE SCALE GENOMIC DNA]</scope>
    <source>
        <strain evidence="7 8">DSM 43850</strain>
    </source>
</reference>
<dbReference type="EMBL" id="JACJID010000001">
    <property type="protein sequence ID" value="MBA8923388.1"/>
    <property type="molecule type" value="Genomic_DNA"/>
</dbReference>
<dbReference type="RefSeq" id="WP_182836183.1">
    <property type="nucleotide sequence ID" value="NZ_BAAABQ010000063.1"/>
</dbReference>
<feature type="region of interest" description="Disordered" evidence="6">
    <location>
        <begin position="303"/>
        <end position="325"/>
    </location>
</feature>
<dbReference type="PANTHER" id="PTHR10091">
    <property type="entry name" value="ALDOSE-1-EPIMERASE"/>
    <property type="match status" value="1"/>
</dbReference>
<organism evidence="7 8">
    <name type="scientific">Kutzneria viridogrisea</name>
    <dbReference type="NCBI Taxonomy" id="47990"/>
    <lineage>
        <taxon>Bacteria</taxon>
        <taxon>Bacillati</taxon>
        <taxon>Actinomycetota</taxon>
        <taxon>Actinomycetes</taxon>
        <taxon>Pseudonocardiales</taxon>
        <taxon>Pseudonocardiaceae</taxon>
        <taxon>Kutzneria</taxon>
    </lineage>
</organism>
<dbReference type="InterPro" id="IPR008183">
    <property type="entry name" value="Aldose_1/G6P_1-epimerase"/>
</dbReference>
<dbReference type="InterPro" id="IPR015443">
    <property type="entry name" value="Aldose_1-epimerase"/>
</dbReference>
<accession>A0ABR6B946</accession>
<dbReference type="PIRSF" id="PIRSF005096">
    <property type="entry name" value="GALM"/>
    <property type="match status" value="1"/>
</dbReference>
<comment type="pathway">
    <text evidence="1 5">Carbohydrate metabolism; hexose metabolism.</text>
</comment>
<evidence type="ECO:0000256" key="1">
    <source>
        <dbReference type="ARBA" id="ARBA00005028"/>
    </source>
</evidence>
<evidence type="ECO:0000313" key="7">
    <source>
        <dbReference type="EMBL" id="MBA8923388.1"/>
    </source>
</evidence>
<dbReference type="Gene3D" id="2.70.98.10">
    <property type="match status" value="1"/>
</dbReference>
<evidence type="ECO:0000256" key="3">
    <source>
        <dbReference type="ARBA" id="ARBA00023235"/>
    </source>
</evidence>
<dbReference type="PANTHER" id="PTHR10091:SF0">
    <property type="entry name" value="GALACTOSE MUTAROTASE"/>
    <property type="match status" value="1"/>
</dbReference>
<gene>
    <name evidence="7" type="ORF">BC739_000585</name>
</gene>
<comment type="similarity">
    <text evidence="2 5">Belongs to the aldose epimerase family.</text>
</comment>
<evidence type="ECO:0000256" key="5">
    <source>
        <dbReference type="PIRNR" id="PIRNR005096"/>
    </source>
</evidence>
<evidence type="ECO:0000256" key="2">
    <source>
        <dbReference type="ARBA" id="ARBA00006206"/>
    </source>
</evidence>
<dbReference type="InterPro" id="IPR014718">
    <property type="entry name" value="GH-type_carb-bd"/>
</dbReference>
<dbReference type="SUPFAM" id="SSF74650">
    <property type="entry name" value="Galactose mutarotase-like"/>
    <property type="match status" value="1"/>
</dbReference>
<comment type="catalytic activity">
    <reaction evidence="5">
        <text>alpha-D-glucose = beta-D-glucose</text>
        <dbReference type="Rhea" id="RHEA:10264"/>
        <dbReference type="ChEBI" id="CHEBI:15903"/>
        <dbReference type="ChEBI" id="CHEBI:17925"/>
        <dbReference type="EC" id="5.1.3.3"/>
    </reaction>
</comment>
<evidence type="ECO:0000313" key="8">
    <source>
        <dbReference type="Proteomes" id="UP000517916"/>
    </source>
</evidence>
<dbReference type="EC" id="5.1.3.3" evidence="5"/>
<evidence type="ECO:0000256" key="6">
    <source>
        <dbReference type="SAM" id="MobiDB-lite"/>
    </source>
</evidence>
<proteinExistence type="inferred from homology"/>
<dbReference type="GO" id="GO:0004034">
    <property type="term" value="F:aldose 1-epimerase activity"/>
    <property type="evidence" value="ECO:0007669"/>
    <property type="project" value="UniProtKB-EC"/>
</dbReference>
<dbReference type="InterPro" id="IPR047215">
    <property type="entry name" value="Galactose_mutarotase-like"/>
</dbReference>
<keyword evidence="3 5" id="KW-0413">Isomerase</keyword>
<keyword evidence="8" id="KW-1185">Reference proteome</keyword>
<dbReference type="InterPro" id="IPR011013">
    <property type="entry name" value="Gal_mutarotase_sf_dom"/>
</dbReference>
<name>A0ABR6B946_9PSEU</name>
<dbReference type="CDD" id="cd09019">
    <property type="entry name" value="galactose_mutarotase_like"/>
    <property type="match status" value="1"/>
</dbReference>
<dbReference type="Pfam" id="PF01263">
    <property type="entry name" value="Aldose_epim"/>
    <property type="match status" value="1"/>
</dbReference>
<evidence type="ECO:0000256" key="4">
    <source>
        <dbReference type="ARBA" id="ARBA00023277"/>
    </source>
</evidence>